<dbReference type="PANTHER" id="PTHR24320:SF282">
    <property type="entry name" value="WW DOMAIN-CONTAINING OXIDOREDUCTASE"/>
    <property type="match status" value="1"/>
</dbReference>
<reference evidence="4 5" key="1">
    <citation type="submission" date="2016-07" db="EMBL/GenBank/DDBJ databases">
        <title>Pervasive Adenine N6-methylation of Active Genes in Fungi.</title>
        <authorList>
            <consortium name="DOE Joint Genome Institute"/>
            <person name="Mondo S.J."/>
            <person name="Dannebaum R.O."/>
            <person name="Kuo R.C."/>
            <person name="Labutti K."/>
            <person name="Haridas S."/>
            <person name="Kuo A."/>
            <person name="Salamov A."/>
            <person name="Ahrendt S.R."/>
            <person name="Lipzen A."/>
            <person name="Sullivan W."/>
            <person name="Andreopoulos W.B."/>
            <person name="Clum A."/>
            <person name="Lindquist E."/>
            <person name="Daum C."/>
            <person name="Ramamoorthy G.K."/>
            <person name="Gryganskyi A."/>
            <person name="Culley D."/>
            <person name="Magnuson J.K."/>
            <person name="James T.Y."/>
            <person name="O'Malley M.A."/>
            <person name="Stajich J.E."/>
            <person name="Spatafora J.W."/>
            <person name="Visel A."/>
            <person name="Grigoriev I.V."/>
        </authorList>
    </citation>
    <scope>NUCLEOTIDE SEQUENCE [LARGE SCALE GENOMIC DNA]</scope>
    <source>
        <strain evidence="4 5">JEL800</strain>
    </source>
</reference>
<dbReference type="PANTHER" id="PTHR24320">
    <property type="entry name" value="RETINOL DEHYDROGENASE"/>
    <property type="match status" value="1"/>
</dbReference>
<protein>
    <submittedName>
        <fullName evidence="4">NAD(P)-binding protein</fullName>
    </submittedName>
</protein>
<name>A0A1Y2C1X4_9FUNG</name>
<dbReference type="PRINTS" id="PR00081">
    <property type="entry name" value="GDHRDH"/>
</dbReference>
<gene>
    <name evidence="4" type="ORF">BCR33DRAFT_699246</name>
</gene>
<keyword evidence="5" id="KW-1185">Reference proteome</keyword>
<evidence type="ECO:0000256" key="3">
    <source>
        <dbReference type="ARBA" id="ARBA00023002"/>
    </source>
</evidence>
<comment type="caution">
    <text evidence="4">The sequence shown here is derived from an EMBL/GenBank/DDBJ whole genome shotgun (WGS) entry which is preliminary data.</text>
</comment>
<evidence type="ECO:0000256" key="1">
    <source>
        <dbReference type="ARBA" id="ARBA00006484"/>
    </source>
</evidence>
<accession>A0A1Y2C1X4</accession>
<dbReference type="EMBL" id="MCGO01000033">
    <property type="protein sequence ID" value="ORY41043.1"/>
    <property type="molecule type" value="Genomic_DNA"/>
</dbReference>
<dbReference type="Pfam" id="PF00106">
    <property type="entry name" value="adh_short"/>
    <property type="match status" value="1"/>
</dbReference>
<evidence type="ECO:0000313" key="4">
    <source>
        <dbReference type="EMBL" id="ORY41043.1"/>
    </source>
</evidence>
<organism evidence="4 5">
    <name type="scientific">Rhizoclosmatium globosum</name>
    <dbReference type="NCBI Taxonomy" id="329046"/>
    <lineage>
        <taxon>Eukaryota</taxon>
        <taxon>Fungi</taxon>
        <taxon>Fungi incertae sedis</taxon>
        <taxon>Chytridiomycota</taxon>
        <taxon>Chytridiomycota incertae sedis</taxon>
        <taxon>Chytridiomycetes</taxon>
        <taxon>Chytridiales</taxon>
        <taxon>Chytriomycetaceae</taxon>
        <taxon>Rhizoclosmatium</taxon>
    </lineage>
</organism>
<evidence type="ECO:0000313" key="5">
    <source>
        <dbReference type="Proteomes" id="UP000193642"/>
    </source>
</evidence>
<keyword evidence="3" id="KW-0560">Oxidoreductase</keyword>
<keyword evidence="2" id="KW-0521">NADP</keyword>
<dbReference type="GO" id="GO:0016491">
    <property type="term" value="F:oxidoreductase activity"/>
    <property type="evidence" value="ECO:0007669"/>
    <property type="project" value="UniProtKB-KW"/>
</dbReference>
<sequence length="327" mass="35315">MAASVTVAASAGDNKPYSGTNYFPSAFSLNTIPSLDGLTAVVTGGNSGIGFETSKHLALNGARVIITCRSSAKAQDSIAKIEQAVNEVNRTARIEFIVLDLADLEAVKVITQHLPQDLKSIDILVCNAGIFNLDANFFQVSPSSGLESMFAVNHLGHFFLTLQLMPLILASSSPRIVMVSSYGTWRAPLCGIDFDSLTVRNPSFTSRHYYGQSKLANMLFAAELNRRYGHQVYVNSVHPGNVATEMTRDLFASAQASIYTNILSAEQGAIASLFAAVSPDIVENGVKCSYIIPFGVVSTDHNPIANDVELSKRLWEFSESILSRVLE</sequence>
<dbReference type="Gene3D" id="3.40.50.720">
    <property type="entry name" value="NAD(P)-binding Rossmann-like Domain"/>
    <property type="match status" value="1"/>
</dbReference>
<dbReference type="SUPFAM" id="SSF51735">
    <property type="entry name" value="NAD(P)-binding Rossmann-fold domains"/>
    <property type="match status" value="1"/>
</dbReference>
<dbReference type="OrthoDB" id="191139at2759"/>
<dbReference type="AlphaFoldDB" id="A0A1Y2C1X4"/>
<comment type="similarity">
    <text evidence="1">Belongs to the short-chain dehydrogenases/reductases (SDR) family.</text>
</comment>
<dbReference type="STRING" id="329046.A0A1Y2C1X4"/>
<dbReference type="InterPro" id="IPR036291">
    <property type="entry name" value="NAD(P)-bd_dom_sf"/>
</dbReference>
<dbReference type="InterPro" id="IPR002347">
    <property type="entry name" value="SDR_fam"/>
</dbReference>
<dbReference type="Proteomes" id="UP000193642">
    <property type="component" value="Unassembled WGS sequence"/>
</dbReference>
<evidence type="ECO:0000256" key="2">
    <source>
        <dbReference type="ARBA" id="ARBA00022857"/>
    </source>
</evidence>
<proteinExistence type="inferred from homology"/>